<evidence type="ECO:0000313" key="1">
    <source>
        <dbReference type="EMBL" id="XDQ59661.1"/>
    </source>
</evidence>
<dbReference type="EMBL" id="CP163440">
    <property type="protein sequence ID" value="XDQ59661.1"/>
    <property type="molecule type" value="Genomic_DNA"/>
</dbReference>
<reference evidence="1" key="1">
    <citation type="submission" date="2024-07" db="EMBL/GenBank/DDBJ databases">
        <authorList>
            <person name="Yu S.T."/>
        </authorList>
    </citation>
    <scope>NUCLEOTIDE SEQUENCE</scope>
    <source>
        <strain evidence="1">R35</strain>
    </source>
</reference>
<gene>
    <name evidence="1" type="ORF">AB5J50_02015</name>
</gene>
<protein>
    <submittedName>
        <fullName evidence="1">DUF6193 family natural product biosynthesis protein</fullName>
    </submittedName>
</protein>
<dbReference type="AlphaFoldDB" id="A0AB39RZR1"/>
<dbReference type="RefSeq" id="WP_369254313.1">
    <property type="nucleotide sequence ID" value="NZ_CP163440.1"/>
</dbReference>
<name>A0AB39RZR1_9ACTN</name>
<dbReference type="Pfam" id="PF19692">
    <property type="entry name" value="DUF6193"/>
    <property type="match status" value="1"/>
</dbReference>
<organism evidence="1">
    <name type="scientific">Streptomyces sp. R35</name>
    <dbReference type="NCBI Taxonomy" id="3238630"/>
    <lineage>
        <taxon>Bacteria</taxon>
        <taxon>Bacillati</taxon>
        <taxon>Actinomycetota</taxon>
        <taxon>Actinomycetes</taxon>
        <taxon>Kitasatosporales</taxon>
        <taxon>Streptomycetaceae</taxon>
        <taxon>Streptomyces</taxon>
    </lineage>
</organism>
<sequence length="126" mass="13992">MSTEGVSREPGVVWEELLDSYRPPHREDDWVAPAMWPLVQAAMLDPVLRSKYPWTSMNQLQVSSSDDWEDFGSETFPGIAAWSGGYSLVAHPWGEGRIVLETTAPGEAVAFLAAVVREQMPDRGTE</sequence>
<accession>A0AB39RZR1</accession>
<proteinExistence type="predicted"/>
<dbReference type="InterPro" id="IPR045682">
    <property type="entry name" value="DUF6193"/>
</dbReference>